<reference evidence="2" key="1">
    <citation type="journal article" date="2015" name="Nature">
        <title>Complex archaea that bridge the gap between prokaryotes and eukaryotes.</title>
        <authorList>
            <person name="Spang A."/>
            <person name="Saw J.H."/>
            <person name="Jorgensen S.L."/>
            <person name="Zaremba-Niedzwiedzka K."/>
            <person name="Martijn J."/>
            <person name="Lind A.E."/>
            <person name="van Eijk R."/>
            <person name="Schleper C."/>
            <person name="Guy L."/>
            <person name="Ettema T.J."/>
        </authorList>
    </citation>
    <scope>NUCLEOTIDE SEQUENCE</scope>
</reference>
<evidence type="ECO:0000313" key="2">
    <source>
        <dbReference type="EMBL" id="KKN92749.1"/>
    </source>
</evidence>
<sequence length="159" mass="17073">MTSETTTLAKLDDLTAAIGACDDPRRASQWSQVHKLLQTTDLPGPQVTHVVGMRDVAGLMDLVDQLRAPADSDEAPAGAAGAVDEATCKRALRAFRKRLSVTVLDDQSTLGRSPLTKGAPAGTPAITPPTEWPEEVWQDLARQGKLRYIGHGFYELPKG</sequence>
<organism evidence="2">
    <name type="scientific">marine sediment metagenome</name>
    <dbReference type="NCBI Taxonomy" id="412755"/>
    <lineage>
        <taxon>unclassified sequences</taxon>
        <taxon>metagenomes</taxon>
        <taxon>ecological metagenomes</taxon>
    </lineage>
</organism>
<dbReference type="EMBL" id="LAZR01000092">
    <property type="protein sequence ID" value="KKN92749.1"/>
    <property type="molecule type" value="Genomic_DNA"/>
</dbReference>
<accession>A0A0F9UM54</accession>
<feature type="compositionally biased region" description="Low complexity" evidence="1">
    <location>
        <begin position="116"/>
        <end position="125"/>
    </location>
</feature>
<evidence type="ECO:0000256" key="1">
    <source>
        <dbReference type="SAM" id="MobiDB-lite"/>
    </source>
</evidence>
<proteinExistence type="predicted"/>
<dbReference type="AlphaFoldDB" id="A0A0F9UM54"/>
<feature type="region of interest" description="Disordered" evidence="1">
    <location>
        <begin position="109"/>
        <end position="130"/>
    </location>
</feature>
<gene>
    <name evidence="2" type="ORF">LCGC14_0204920</name>
</gene>
<protein>
    <submittedName>
        <fullName evidence="2">Uncharacterized protein</fullName>
    </submittedName>
</protein>
<name>A0A0F9UM54_9ZZZZ</name>
<comment type="caution">
    <text evidence="2">The sequence shown here is derived from an EMBL/GenBank/DDBJ whole genome shotgun (WGS) entry which is preliminary data.</text>
</comment>